<accession>A0A0V0T2L4</accession>
<dbReference type="Pfam" id="PF03564">
    <property type="entry name" value="DUF1759"/>
    <property type="match status" value="1"/>
</dbReference>
<organism evidence="1 2">
    <name type="scientific">Trichinella murrelli</name>
    <dbReference type="NCBI Taxonomy" id="144512"/>
    <lineage>
        <taxon>Eukaryota</taxon>
        <taxon>Metazoa</taxon>
        <taxon>Ecdysozoa</taxon>
        <taxon>Nematoda</taxon>
        <taxon>Enoplea</taxon>
        <taxon>Dorylaimia</taxon>
        <taxon>Trichinellida</taxon>
        <taxon>Trichinellidae</taxon>
        <taxon>Trichinella</taxon>
    </lineage>
</organism>
<sequence>MTTQPSGKQQLSSTVLILKLPTYIGDVLQFKGFWDPFEAALHLQGVTKLVHLRSFNEHQAIEGVNTAAENYLTVVQLLHGRFYRTSEALDAHILKVLNMETSVAKERAALLSLHDKLNRQGIVFNAISRNLDTAVSERYSLDGRFELKSLMRNRRLCRHSSRFWQRKPMTPPMRSESPSARKDVRLQAILRQQSYQPRTVDALHTAFPTTCAVCQSENTE</sequence>
<dbReference type="InterPro" id="IPR005312">
    <property type="entry name" value="DUF1759"/>
</dbReference>
<feature type="non-terminal residue" evidence="1">
    <location>
        <position position="220"/>
    </location>
</feature>
<evidence type="ECO:0000313" key="1">
    <source>
        <dbReference type="EMBL" id="KRX33208.1"/>
    </source>
</evidence>
<protein>
    <submittedName>
        <fullName evidence="1">Uncharacterized protein</fullName>
    </submittedName>
</protein>
<name>A0A0V0T2L4_9BILA</name>
<comment type="caution">
    <text evidence="1">The sequence shown here is derived from an EMBL/GenBank/DDBJ whole genome shotgun (WGS) entry which is preliminary data.</text>
</comment>
<reference evidence="1 2" key="1">
    <citation type="submission" date="2015-01" db="EMBL/GenBank/DDBJ databases">
        <title>Evolution of Trichinella species and genotypes.</title>
        <authorList>
            <person name="Korhonen P.K."/>
            <person name="Edoardo P."/>
            <person name="Giuseppe L.R."/>
            <person name="Gasser R.B."/>
        </authorList>
    </citation>
    <scope>NUCLEOTIDE SEQUENCE [LARGE SCALE GENOMIC DNA]</scope>
    <source>
        <strain evidence="1">ISS417</strain>
    </source>
</reference>
<proteinExistence type="predicted"/>
<dbReference type="AlphaFoldDB" id="A0A0V0T2L4"/>
<keyword evidence="2" id="KW-1185">Reference proteome</keyword>
<dbReference type="EMBL" id="JYDJ01000873">
    <property type="protein sequence ID" value="KRX33208.1"/>
    <property type="molecule type" value="Genomic_DNA"/>
</dbReference>
<dbReference type="Proteomes" id="UP000055048">
    <property type="component" value="Unassembled WGS sequence"/>
</dbReference>
<evidence type="ECO:0000313" key="2">
    <source>
        <dbReference type="Proteomes" id="UP000055048"/>
    </source>
</evidence>
<gene>
    <name evidence="1" type="ORF">T05_10773</name>
</gene>